<dbReference type="InterPro" id="IPR004036">
    <property type="entry name" value="Endonuclease-III-like_CS2"/>
</dbReference>
<dbReference type="STRING" id="1798664.A3C93_05220"/>
<dbReference type="GO" id="GO:0051536">
    <property type="term" value="F:iron-sulfur cluster binding"/>
    <property type="evidence" value="ECO:0007669"/>
    <property type="project" value="UniProtKB-KW"/>
</dbReference>
<evidence type="ECO:0000313" key="15">
    <source>
        <dbReference type="Proteomes" id="UP000178636"/>
    </source>
</evidence>
<evidence type="ECO:0000256" key="2">
    <source>
        <dbReference type="ARBA" id="ARBA00001966"/>
    </source>
</evidence>
<feature type="domain" description="HhH-GPD" evidence="13">
    <location>
        <begin position="42"/>
        <end position="193"/>
    </location>
</feature>
<keyword evidence="6" id="KW-0479">Metal-binding</keyword>
<dbReference type="EC" id="3.2.2.31" evidence="4"/>
<name>A0A1G2DCS7_9BACT</name>
<dbReference type="PANTHER" id="PTHR42944:SF1">
    <property type="entry name" value="ADENINE DNA GLYCOSYLASE"/>
    <property type="match status" value="1"/>
</dbReference>
<dbReference type="Proteomes" id="UP000178636">
    <property type="component" value="Unassembled WGS sequence"/>
</dbReference>
<evidence type="ECO:0000259" key="13">
    <source>
        <dbReference type="SMART" id="SM00478"/>
    </source>
</evidence>
<evidence type="ECO:0000256" key="3">
    <source>
        <dbReference type="ARBA" id="ARBA00008343"/>
    </source>
</evidence>
<keyword evidence="8" id="KW-0378">Hydrolase</keyword>
<keyword evidence="12" id="KW-0326">Glycosidase</keyword>
<dbReference type="SUPFAM" id="SSF48150">
    <property type="entry name" value="DNA-glycosylase"/>
    <property type="match status" value="1"/>
</dbReference>
<dbReference type="GO" id="GO:0006284">
    <property type="term" value="P:base-excision repair"/>
    <property type="evidence" value="ECO:0007669"/>
    <property type="project" value="InterPro"/>
</dbReference>
<evidence type="ECO:0000256" key="5">
    <source>
        <dbReference type="ARBA" id="ARBA00022023"/>
    </source>
</evidence>
<dbReference type="EMBL" id="MHLO01000035">
    <property type="protein sequence ID" value="OGZ11313.1"/>
    <property type="molecule type" value="Genomic_DNA"/>
</dbReference>
<dbReference type="GO" id="GO:0034039">
    <property type="term" value="F:8-oxo-7,8-dihydroguanine DNA N-glycosylase activity"/>
    <property type="evidence" value="ECO:0007669"/>
    <property type="project" value="TreeGrafter"/>
</dbReference>
<keyword evidence="9" id="KW-0408">Iron</keyword>
<comment type="caution">
    <text evidence="14">The sequence shown here is derived from an EMBL/GenBank/DDBJ whole genome shotgun (WGS) entry which is preliminary data.</text>
</comment>
<dbReference type="GO" id="GO:0035485">
    <property type="term" value="F:adenine/guanine mispair binding"/>
    <property type="evidence" value="ECO:0007669"/>
    <property type="project" value="TreeGrafter"/>
</dbReference>
<keyword evidence="11" id="KW-0234">DNA repair</keyword>
<evidence type="ECO:0000256" key="10">
    <source>
        <dbReference type="ARBA" id="ARBA00023014"/>
    </source>
</evidence>
<comment type="catalytic activity">
    <reaction evidence="1">
        <text>Hydrolyzes free adenine bases from 7,8-dihydro-8-oxoguanine:adenine mismatched double-stranded DNA, leaving an apurinic site.</text>
        <dbReference type="EC" id="3.2.2.31"/>
    </reaction>
</comment>
<dbReference type="AlphaFoldDB" id="A0A1G2DCS7"/>
<dbReference type="GO" id="GO:0006298">
    <property type="term" value="P:mismatch repair"/>
    <property type="evidence" value="ECO:0007669"/>
    <property type="project" value="TreeGrafter"/>
</dbReference>
<protein>
    <recommendedName>
        <fullName evidence="5">Adenine DNA glycosylase</fullName>
        <ecNumber evidence="4">3.2.2.31</ecNumber>
    </recommendedName>
</protein>
<dbReference type="PANTHER" id="PTHR42944">
    <property type="entry name" value="ADENINE DNA GLYCOSYLASE"/>
    <property type="match status" value="1"/>
</dbReference>
<evidence type="ECO:0000256" key="8">
    <source>
        <dbReference type="ARBA" id="ARBA00022801"/>
    </source>
</evidence>
<evidence type="ECO:0000256" key="11">
    <source>
        <dbReference type="ARBA" id="ARBA00023204"/>
    </source>
</evidence>
<accession>A0A1G2DCS7</accession>
<evidence type="ECO:0000256" key="6">
    <source>
        <dbReference type="ARBA" id="ARBA00022723"/>
    </source>
</evidence>
<keyword evidence="10" id="KW-0411">Iron-sulfur</keyword>
<dbReference type="InterPro" id="IPR044298">
    <property type="entry name" value="MIG/MutY"/>
</dbReference>
<dbReference type="GO" id="GO:0046872">
    <property type="term" value="F:metal ion binding"/>
    <property type="evidence" value="ECO:0007669"/>
    <property type="project" value="UniProtKB-KW"/>
</dbReference>
<proteinExistence type="inferred from homology"/>
<dbReference type="Pfam" id="PF00633">
    <property type="entry name" value="HHH"/>
    <property type="match status" value="1"/>
</dbReference>
<evidence type="ECO:0000256" key="4">
    <source>
        <dbReference type="ARBA" id="ARBA00012045"/>
    </source>
</evidence>
<dbReference type="GO" id="GO:0000701">
    <property type="term" value="F:purine-specific mismatch base pair DNA N-glycosylase activity"/>
    <property type="evidence" value="ECO:0007669"/>
    <property type="project" value="UniProtKB-EC"/>
</dbReference>
<evidence type="ECO:0000256" key="1">
    <source>
        <dbReference type="ARBA" id="ARBA00000843"/>
    </source>
</evidence>
<dbReference type="InterPro" id="IPR023170">
    <property type="entry name" value="HhH_base_excis_C"/>
</dbReference>
<evidence type="ECO:0000256" key="9">
    <source>
        <dbReference type="ARBA" id="ARBA00023004"/>
    </source>
</evidence>
<evidence type="ECO:0000256" key="7">
    <source>
        <dbReference type="ARBA" id="ARBA00022763"/>
    </source>
</evidence>
<comment type="similarity">
    <text evidence="3">Belongs to the Nth/MutY family.</text>
</comment>
<gene>
    <name evidence="14" type="ORF">A3C93_05220</name>
</gene>
<evidence type="ECO:0000313" key="14">
    <source>
        <dbReference type="EMBL" id="OGZ11313.1"/>
    </source>
</evidence>
<dbReference type="SMART" id="SM00478">
    <property type="entry name" value="ENDO3c"/>
    <property type="match status" value="1"/>
</dbReference>
<dbReference type="InterPro" id="IPR011257">
    <property type="entry name" value="DNA_glycosylase"/>
</dbReference>
<dbReference type="CDD" id="cd00056">
    <property type="entry name" value="ENDO3c"/>
    <property type="match status" value="1"/>
</dbReference>
<sequence length="306" mass="35351">MTIDEKKQAFNRTLFSWHKDHYRDMPWRNTRDPYHILISEIMLQQTQVDRVRTKYTDFLKRFPTVRVLAKAPLGEVLRAWSGLGYNRRARYLHDCAKKIVHEYSGKFPNDLEELKRLPGIGLSTAGALLAFSFGEDEPMIDTNIRRILVRVFFGGKRSKKIRGRTLGINSSRSDLVSFPHVPSDKGLYIFAKSLIPKGKGRIWNYAMLDLGATSCTARNHSDRCPLMRLHGEVGDFRYKKPQKKFHGSRRFYRGKILSLLTERKRVAPLQLGKAVALPTSALRDILRDLKRERLVVSSRGKIMLPK</sequence>
<dbReference type="InterPro" id="IPR003265">
    <property type="entry name" value="HhH-GPD_domain"/>
</dbReference>
<organism evidence="14 15">
    <name type="scientific">Candidatus Lloydbacteria bacterium RIFCSPHIGHO2_02_FULL_54_17</name>
    <dbReference type="NCBI Taxonomy" id="1798664"/>
    <lineage>
        <taxon>Bacteria</taxon>
        <taxon>Candidatus Lloydiibacteriota</taxon>
    </lineage>
</organism>
<reference evidence="14 15" key="1">
    <citation type="journal article" date="2016" name="Nat. Commun.">
        <title>Thousands of microbial genomes shed light on interconnected biogeochemical processes in an aquifer system.</title>
        <authorList>
            <person name="Anantharaman K."/>
            <person name="Brown C.T."/>
            <person name="Hug L.A."/>
            <person name="Sharon I."/>
            <person name="Castelle C.J."/>
            <person name="Probst A.J."/>
            <person name="Thomas B.C."/>
            <person name="Singh A."/>
            <person name="Wilkins M.J."/>
            <person name="Karaoz U."/>
            <person name="Brodie E.L."/>
            <person name="Williams K.H."/>
            <person name="Hubbard S.S."/>
            <person name="Banfield J.F."/>
        </authorList>
    </citation>
    <scope>NUCLEOTIDE SEQUENCE [LARGE SCALE GENOMIC DNA]</scope>
</reference>
<evidence type="ECO:0000256" key="12">
    <source>
        <dbReference type="ARBA" id="ARBA00023295"/>
    </source>
</evidence>
<keyword evidence="7" id="KW-0227">DNA damage</keyword>
<comment type="cofactor">
    <cofactor evidence="2">
        <name>[4Fe-4S] cluster</name>
        <dbReference type="ChEBI" id="CHEBI:49883"/>
    </cofactor>
</comment>
<dbReference type="Gene3D" id="1.10.340.30">
    <property type="entry name" value="Hypothetical protein, domain 2"/>
    <property type="match status" value="1"/>
</dbReference>
<dbReference type="Gene3D" id="1.10.1670.10">
    <property type="entry name" value="Helix-hairpin-Helix base-excision DNA repair enzymes (C-terminal)"/>
    <property type="match status" value="1"/>
</dbReference>
<dbReference type="Pfam" id="PF00730">
    <property type="entry name" value="HhH-GPD"/>
    <property type="match status" value="1"/>
</dbReference>
<dbReference type="InterPro" id="IPR000445">
    <property type="entry name" value="HhH_motif"/>
</dbReference>
<dbReference type="PROSITE" id="PS01155">
    <property type="entry name" value="ENDONUCLEASE_III_2"/>
    <property type="match status" value="1"/>
</dbReference>
<dbReference type="GO" id="GO:0032357">
    <property type="term" value="F:oxidized purine DNA binding"/>
    <property type="evidence" value="ECO:0007669"/>
    <property type="project" value="TreeGrafter"/>
</dbReference>